<name>A0AAP0JXG7_9MAGN</name>
<gene>
    <name evidence="2" type="ORF">Syun_011396</name>
</gene>
<dbReference type="Proteomes" id="UP001420932">
    <property type="component" value="Unassembled WGS sequence"/>
</dbReference>
<keyword evidence="3" id="KW-1185">Reference proteome</keyword>
<keyword evidence="1" id="KW-0472">Membrane</keyword>
<dbReference type="EMBL" id="JBBNAF010000005">
    <property type="protein sequence ID" value="KAK9141996.1"/>
    <property type="molecule type" value="Genomic_DNA"/>
</dbReference>
<accession>A0AAP0JXG7</accession>
<proteinExistence type="predicted"/>
<reference evidence="2 3" key="1">
    <citation type="submission" date="2024-01" db="EMBL/GenBank/DDBJ databases">
        <title>Genome assemblies of Stephania.</title>
        <authorList>
            <person name="Yang L."/>
        </authorList>
    </citation>
    <scope>NUCLEOTIDE SEQUENCE [LARGE SCALE GENOMIC DNA]</scope>
    <source>
        <strain evidence="2">YNDBR</strain>
        <tissue evidence="2">Leaf</tissue>
    </source>
</reference>
<dbReference type="PANTHER" id="PTHR35307:SF5">
    <property type="entry name" value="PGG DOMAIN-CONTAINING PROTEIN"/>
    <property type="match status" value="1"/>
</dbReference>
<evidence type="ECO:0000256" key="1">
    <source>
        <dbReference type="SAM" id="Phobius"/>
    </source>
</evidence>
<feature type="transmembrane region" description="Helical" evidence="1">
    <location>
        <begin position="23"/>
        <end position="46"/>
    </location>
</feature>
<feature type="transmembrane region" description="Helical" evidence="1">
    <location>
        <begin position="53"/>
        <end position="72"/>
    </location>
</feature>
<comment type="caution">
    <text evidence="2">The sequence shown here is derived from an EMBL/GenBank/DDBJ whole genome shotgun (WGS) entry which is preliminary data.</text>
</comment>
<feature type="transmembrane region" description="Helical" evidence="1">
    <location>
        <begin position="151"/>
        <end position="167"/>
    </location>
</feature>
<feature type="transmembrane region" description="Helical" evidence="1">
    <location>
        <begin position="92"/>
        <end position="110"/>
    </location>
</feature>
<evidence type="ECO:0000313" key="3">
    <source>
        <dbReference type="Proteomes" id="UP001420932"/>
    </source>
</evidence>
<keyword evidence="1" id="KW-0812">Transmembrane</keyword>
<dbReference type="AlphaFoldDB" id="A0AAP0JXG7"/>
<feature type="transmembrane region" description="Helical" evidence="1">
    <location>
        <begin position="224"/>
        <end position="243"/>
    </location>
</feature>
<sequence>MGNQRCANGELDTSNYSSPMPAIGLYIVGSTLVCLLLILLDIYAGFRNRKRWLPCRFFSLNSVTLTLFGVATKLPVDLTTSMPSAQDQLSKLTGTTFICISMGFLMPSIGVTTQSECLSNMVALTIFVITVFINVCFQIHTGVIFSFTPEHIIVLCCMVLILSELWLNTIDIQNYKEYYAKSIKYHCTKGRGSMAQRLKVSFLYAYDNDPQYDSCRKSISCKSFGLCIACAAVLVEAIFRSFVSKKLEFCTGVSDYGWSMWGVIVSQTITILVGCMGISIRCLSMANHLAIHYGDDLRCICCDDASWLENAFVNVIFPQFDIIFDFIGLFLEAKKALVEFTKHLMQARKSYGRARFNKPEDKFEVEAMTIECEKLLKEKSNFGIDNWTLKKGVKELMKKSIEKKRLKAIVELLNRPPFSQESLTAFLATLKEYEVNPISVVVFARITTISIPTSLSQCIQDSFEEVFEIIEYIARKTITEVGFYEIDDLRGWWSGGRFELLQMCKPKDSQSQSQLDQAIETIKRGREKMLDMARLSTQMDTVASILGYLENKVYASIEDLYQEMEQITVSMLKELLGQLPSLICKEIIESSTEELGRKVKDGLKLLSKVEQLEPLIPWSFPVGTTITSLVTDDETIAAAERRAVTQESNCIINTIITNANTNEIPNVQDQQIMLF</sequence>
<keyword evidence="1" id="KW-1133">Transmembrane helix</keyword>
<organism evidence="2 3">
    <name type="scientific">Stephania yunnanensis</name>
    <dbReference type="NCBI Taxonomy" id="152371"/>
    <lineage>
        <taxon>Eukaryota</taxon>
        <taxon>Viridiplantae</taxon>
        <taxon>Streptophyta</taxon>
        <taxon>Embryophyta</taxon>
        <taxon>Tracheophyta</taxon>
        <taxon>Spermatophyta</taxon>
        <taxon>Magnoliopsida</taxon>
        <taxon>Ranunculales</taxon>
        <taxon>Menispermaceae</taxon>
        <taxon>Menispermoideae</taxon>
        <taxon>Cissampelideae</taxon>
        <taxon>Stephania</taxon>
    </lineage>
</organism>
<protein>
    <submittedName>
        <fullName evidence="2">Uncharacterized protein</fullName>
    </submittedName>
</protein>
<feature type="transmembrane region" description="Helical" evidence="1">
    <location>
        <begin position="122"/>
        <end position="145"/>
    </location>
</feature>
<evidence type="ECO:0000313" key="2">
    <source>
        <dbReference type="EMBL" id="KAK9141996.1"/>
    </source>
</evidence>
<dbReference type="PANTHER" id="PTHR35307">
    <property type="entry name" value="PROTEIN, PUTATIVE-RELATED"/>
    <property type="match status" value="1"/>
</dbReference>
<feature type="transmembrane region" description="Helical" evidence="1">
    <location>
        <begin position="258"/>
        <end position="280"/>
    </location>
</feature>